<evidence type="ECO:0000259" key="3">
    <source>
        <dbReference type="Pfam" id="PF00881"/>
    </source>
</evidence>
<reference evidence="4 5" key="1">
    <citation type="submission" date="2019-02" db="EMBL/GenBank/DDBJ databases">
        <title>Deep-cultivation of Planctomycetes and their phenomic and genomic characterization uncovers novel biology.</title>
        <authorList>
            <person name="Wiegand S."/>
            <person name="Jogler M."/>
            <person name="Boedeker C."/>
            <person name="Pinto D."/>
            <person name="Vollmers J."/>
            <person name="Rivas-Marin E."/>
            <person name="Kohn T."/>
            <person name="Peeters S.H."/>
            <person name="Heuer A."/>
            <person name="Rast P."/>
            <person name="Oberbeckmann S."/>
            <person name="Bunk B."/>
            <person name="Jeske O."/>
            <person name="Meyerdierks A."/>
            <person name="Storesund J.E."/>
            <person name="Kallscheuer N."/>
            <person name="Luecker S."/>
            <person name="Lage O.M."/>
            <person name="Pohl T."/>
            <person name="Merkel B.J."/>
            <person name="Hornburger P."/>
            <person name="Mueller R.-W."/>
            <person name="Bruemmer F."/>
            <person name="Labrenz M."/>
            <person name="Spormann A.M."/>
            <person name="Op den Camp H."/>
            <person name="Overmann J."/>
            <person name="Amann R."/>
            <person name="Jetten M.S.M."/>
            <person name="Mascher T."/>
            <person name="Medema M.H."/>
            <person name="Devos D.P."/>
            <person name="Kaster A.-K."/>
            <person name="Ovreas L."/>
            <person name="Rohde M."/>
            <person name="Galperin M.Y."/>
            <person name="Jogler C."/>
        </authorList>
    </citation>
    <scope>NUCLEOTIDE SEQUENCE [LARGE SCALE GENOMIC DNA]</scope>
    <source>
        <strain evidence="4 5">Pan265</strain>
    </source>
</reference>
<dbReference type="KEGG" id="mcad:Pan265_02240"/>
<dbReference type="InterPro" id="IPR000415">
    <property type="entry name" value="Nitroreductase-like"/>
</dbReference>
<dbReference type="GO" id="GO:0016491">
    <property type="term" value="F:oxidoreductase activity"/>
    <property type="evidence" value="ECO:0007669"/>
    <property type="project" value="UniProtKB-KW"/>
</dbReference>
<accession>A0A518BTW3</accession>
<keyword evidence="2 4" id="KW-0560">Oxidoreductase</keyword>
<evidence type="ECO:0000313" key="5">
    <source>
        <dbReference type="Proteomes" id="UP000320386"/>
    </source>
</evidence>
<dbReference type="OrthoDB" id="9812105at2"/>
<dbReference type="InterPro" id="IPR029479">
    <property type="entry name" value="Nitroreductase"/>
</dbReference>
<dbReference type="CDD" id="cd02137">
    <property type="entry name" value="MhqN-like"/>
    <property type="match status" value="1"/>
</dbReference>
<keyword evidence="5" id="KW-1185">Reference proteome</keyword>
<evidence type="ECO:0000313" key="4">
    <source>
        <dbReference type="EMBL" id="QDU70397.1"/>
    </source>
</evidence>
<sequence length="200" mass="22738">MDTFEAIYQRRAVKHYDPAQDMSDDDERKLMEAALQSPTSFNIQNWRFVVVRDKARRALIREAAWDQAQVTDASILVVVCADLRAWDREPERYWRNAPEAARDMLVPMIKPFYAENAELQRDEAMRSCGLGAMTLMLAAKAMGYDSCPMIGFDPARVAEIIELPEDHVIGMLLPIGKAAKPAWPKPGQLPLDEVVIRETF</sequence>
<dbReference type="EC" id="1.-.-.-" evidence="4"/>
<dbReference type="AlphaFoldDB" id="A0A518BTW3"/>
<organism evidence="4 5">
    <name type="scientific">Mucisphaera calidilacus</name>
    <dbReference type="NCBI Taxonomy" id="2527982"/>
    <lineage>
        <taxon>Bacteria</taxon>
        <taxon>Pseudomonadati</taxon>
        <taxon>Planctomycetota</taxon>
        <taxon>Phycisphaerae</taxon>
        <taxon>Phycisphaerales</taxon>
        <taxon>Phycisphaeraceae</taxon>
        <taxon>Mucisphaera</taxon>
    </lineage>
</organism>
<evidence type="ECO:0000256" key="1">
    <source>
        <dbReference type="ARBA" id="ARBA00007118"/>
    </source>
</evidence>
<feature type="domain" description="Nitroreductase" evidence="3">
    <location>
        <begin position="7"/>
        <end position="177"/>
    </location>
</feature>
<dbReference type="PANTHER" id="PTHR43673">
    <property type="entry name" value="NAD(P)H NITROREDUCTASE YDGI-RELATED"/>
    <property type="match status" value="1"/>
</dbReference>
<dbReference type="Proteomes" id="UP000320386">
    <property type="component" value="Chromosome"/>
</dbReference>
<dbReference type="Gene3D" id="3.40.109.10">
    <property type="entry name" value="NADH Oxidase"/>
    <property type="match status" value="1"/>
</dbReference>
<dbReference type="Pfam" id="PF00881">
    <property type="entry name" value="Nitroreductase"/>
    <property type="match status" value="1"/>
</dbReference>
<proteinExistence type="inferred from homology"/>
<dbReference type="RefSeq" id="WP_145444465.1">
    <property type="nucleotide sequence ID" value="NZ_CP036280.1"/>
</dbReference>
<comment type="similarity">
    <text evidence="1">Belongs to the nitroreductase family.</text>
</comment>
<dbReference type="EMBL" id="CP036280">
    <property type="protein sequence ID" value="QDU70397.1"/>
    <property type="molecule type" value="Genomic_DNA"/>
</dbReference>
<protein>
    <submittedName>
        <fullName evidence="4">NAD(P)H nitroreductase YodC</fullName>
        <ecNumber evidence="4">1.-.-.-</ecNumber>
    </submittedName>
</protein>
<evidence type="ECO:0000256" key="2">
    <source>
        <dbReference type="ARBA" id="ARBA00023002"/>
    </source>
</evidence>
<name>A0A518BTW3_9BACT</name>
<dbReference type="PANTHER" id="PTHR43673:SF12">
    <property type="entry name" value="PROTEIN DRGA"/>
    <property type="match status" value="1"/>
</dbReference>
<gene>
    <name evidence="4" type="primary">yodC</name>
    <name evidence="4" type="ORF">Pan265_02240</name>
</gene>
<dbReference type="SUPFAM" id="SSF55469">
    <property type="entry name" value="FMN-dependent nitroreductase-like"/>
    <property type="match status" value="1"/>
</dbReference>